<keyword evidence="3" id="KW-1185">Reference proteome</keyword>
<keyword evidence="1" id="KW-1133">Transmembrane helix</keyword>
<accession>A0A1M5Y7Z7</accession>
<dbReference type="Proteomes" id="UP000184447">
    <property type="component" value="Unassembled WGS sequence"/>
</dbReference>
<reference evidence="2 3" key="1">
    <citation type="submission" date="2016-11" db="EMBL/GenBank/DDBJ databases">
        <authorList>
            <person name="Jaros S."/>
            <person name="Januszkiewicz K."/>
            <person name="Wedrychowicz H."/>
        </authorList>
    </citation>
    <scope>NUCLEOTIDE SEQUENCE [LARGE SCALE GENOMIC DNA]</scope>
    <source>
        <strain evidence="2 3">DSM 8605</strain>
    </source>
</reference>
<dbReference type="AlphaFoldDB" id="A0A1M5Y7Z7"/>
<keyword evidence="1" id="KW-0812">Transmembrane</keyword>
<evidence type="ECO:0000313" key="3">
    <source>
        <dbReference type="Proteomes" id="UP000184447"/>
    </source>
</evidence>
<protein>
    <submittedName>
        <fullName evidence="2">Uncharacterized protein</fullName>
    </submittedName>
</protein>
<name>A0A1M5Y7Z7_9CLOT</name>
<sequence length="175" mass="19855">MILLKKLSMDIKVLIGIIVILFVISGIYLYLVKPYDVDIVYNSIKFQSGNINIEESSSIKIKGKYVRGLFGNSDKFSGQILVDDIGLNYSDNLLEFGNHNMAIQEFGPTTKGIFGLLYITEKFESMHILISESNKNFSFYYKDGWIISAPSENREDAVKISNELFKKKGSNSRIE</sequence>
<evidence type="ECO:0000256" key="1">
    <source>
        <dbReference type="SAM" id="Phobius"/>
    </source>
</evidence>
<dbReference type="RefSeq" id="WP_073341024.1">
    <property type="nucleotide sequence ID" value="NZ_FQXM01000068.1"/>
</dbReference>
<feature type="transmembrane region" description="Helical" evidence="1">
    <location>
        <begin position="12"/>
        <end position="31"/>
    </location>
</feature>
<dbReference type="OrthoDB" id="1954992at2"/>
<gene>
    <name evidence="2" type="ORF">SAMN02745207_04273</name>
</gene>
<proteinExistence type="predicted"/>
<keyword evidence="1" id="KW-0472">Membrane</keyword>
<dbReference type="STRING" id="1121316.SAMN02745207_04273"/>
<organism evidence="2 3">
    <name type="scientific">Clostridium grantii DSM 8605</name>
    <dbReference type="NCBI Taxonomy" id="1121316"/>
    <lineage>
        <taxon>Bacteria</taxon>
        <taxon>Bacillati</taxon>
        <taxon>Bacillota</taxon>
        <taxon>Clostridia</taxon>
        <taxon>Eubacteriales</taxon>
        <taxon>Clostridiaceae</taxon>
        <taxon>Clostridium</taxon>
    </lineage>
</organism>
<evidence type="ECO:0000313" key="2">
    <source>
        <dbReference type="EMBL" id="SHI08205.1"/>
    </source>
</evidence>
<dbReference type="EMBL" id="FQXM01000068">
    <property type="protein sequence ID" value="SHI08205.1"/>
    <property type="molecule type" value="Genomic_DNA"/>
</dbReference>